<protein>
    <submittedName>
        <fullName evidence="2">Uncharacterized protein</fullName>
    </submittedName>
</protein>
<evidence type="ECO:0000313" key="2">
    <source>
        <dbReference type="EMBL" id="GAA5414371.1"/>
    </source>
</evidence>
<name>A0ABP9U936_9BACT</name>
<evidence type="ECO:0000313" key="3">
    <source>
        <dbReference type="Proteomes" id="UP001449582"/>
    </source>
</evidence>
<dbReference type="EMBL" id="BAABQM010000001">
    <property type="protein sequence ID" value="GAA5414371.1"/>
    <property type="molecule type" value="Genomic_DNA"/>
</dbReference>
<dbReference type="RefSeq" id="WP_353289536.1">
    <property type="nucleotide sequence ID" value="NZ_BAABQM010000001.1"/>
</dbReference>
<comment type="caution">
    <text evidence="2">The sequence shown here is derived from an EMBL/GenBank/DDBJ whole genome shotgun (WGS) entry which is preliminary data.</text>
</comment>
<organism evidence="2 3">
    <name type="scientific">Ureaplasma ceti</name>
    <dbReference type="NCBI Taxonomy" id="3119530"/>
    <lineage>
        <taxon>Bacteria</taxon>
        <taxon>Bacillati</taxon>
        <taxon>Mycoplasmatota</taxon>
        <taxon>Mycoplasmoidales</taxon>
        <taxon>Mycoplasmoidaceae</taxon>
        <taxon>Ureaplasma</taxon>
    </lineage>
</organism>
<proteinExistence type="predicted"/>
<keyword evidence="1" id="KW-0812">Transmembrane</keyword>
<feature type="transmembrane region" description="Helical" evidence="1">
    <location>
        <begin position="283"/>
        <end position="302"/>
    </location>
</feature>
<dbReference type="Proteomes" id="UP001449582">
    <property type="component" value="Unassembled WGS sequence"/>
</dbReference>
<gene>
    <name evidence="2" type="ORF">UREOM_0820</name>
</gene>
<accession>A0ABP9U936</accession>
<feature type="transmembrane region" description="Helical" evidence="1">
    <location>
        <begin position="252"/>
        <end position="271"/>
    </location>
</feature>
<reference evidence="2" key="1">
    <citation type="submission" date="2024-02" db="EMBL/GenBank/DDBJ databases">
        <title>Draft genome sequence of new strains in genus Ureaplasma.</title>
        <authorList>
            <person name="Nakajima Y."/>
            <person name="Segawa T."/>
        </authorList>
    </citation>
    <scope>NUCLEOTIDE SEQUENCE [LARGE SCALE GENOMIC DNA]</scope>
    <source>
        <strain evidence="2">OM1</strain>
    </source>
</reference>
<sequence>MQPLNYNQKAQYDQTVRYLDIIFLYQDTVALLKTDLQFQALILQQLKIVAYYEQHYELETLRLAQLTQIFSVITERQDLNWSENYEFTDEQIQEQHHLNEMYLNDRLNTNVQEMNAKLQHHSLEPHTSGPVQFKLSEHPAVEKSPHNLEATFSDRSPQMMSDEFAERLIQQQAVIILNRRLANGSVYAFKTKPLIIPVLKWSTVAITLFMLVISIAAFIVVMLSNYKISIMATQHLHSGQEVSQPLLIKLPFPFQALVIMAIAILLLYAMIRKQHSDNVKYRYLWAWALFYIAMILMVTFLTSGTQNNLMFDFKNFENIINADVHNHINNDLSQPLKPSVLHALHLVQTWRNLQFVIYACIIAALILTILGVILNPKKDYERMQQLLESYVQDLQTGKLDINDIGNVHRGFFMQDFF</sequence>
<keyword evidence="3" id="KW-1185">Reference proteome</keyword>
<evidence type="ECO:0000256" key="1">
    <source>
        <dbReference type="SAM" id="Phobius"/>
    </source>
</evidence>
<feature type="transmembrane region" description="Helical" evidence="1">
    <location>
        <begin position="198"/>
        <end position="223"/>
    </location>
</feature>
<feature type="transmembrane region" description="Helical" evidence="1">
    <location>
        <begin position="355"/>
        <end position="374"/>
    </location>
</feature>
<keyword evidence="1" id="KW-1133">Transmembrane helix</keyword>
<keyword evidence="1" id="KW-0472">Membrane</keyword>